<dbReference type="InterPro" id="IPR058994">
    <property type="entry name" value="Ig-containing_halobact"/>
</dbReference>
<dbReference type="EMBL" id="QQST01000002">
    <property type="protein sequence ID" value="RDI69989.1"/>
    <property type="molecule type" value="Genomic_DNA"/>
</dbReference>
<dbReference type="AlphaFoldDB" id="A0A1H1FPP1"/>
<dbReference type="Proteomes" id="UP000199289">
    <property type="component" value="Unassembled WGS sequence"/>
</dbReference>
<sequence>MVSRRITALLAVLVLLSGVSVVAGDEITSPPTMTVTNEDTTTYRVTAFTAENRQTALLMNFAVTTREGERRLATLSQMVWPEGYRNVTLVDDGIPTRHVTVDPGEEETMTVTDWTPGNVTVYVVEDLGDNETHVHTKIVSCTQREQEHTLTLREDGSGGSSVCASSVDWLLA</sequence>
<evidence type="ECO:0000313" key="3">
    <source>
        <dbReference type="Proteomes" id="UP000199289"/>
    </source>
</evidence>
<name>A0A1H1FPP1_9EURY</name>
<dbReference type="Proteomes" id="UP000255421">
    <property type="component" value="Unassembled WGS sequence"/>
</dbReference>
<protein>
    <submittedName>
        <fullName evidence="2">Uncharacterized protein</fullName>
    </submittedName>
</protein>
<evidence type="ECO:0000313" key="2">
    <source>
        <dbReference type="EMBL" id="SDR02962.1"/>
    </source>
</evidence>
<keyword evidence="4" id="KW-1185">Reference proteome</keyword>
<reference evidence="1 4" key="3">
    <citation type="submission" date="2018-07" db="EMBL/GenBank/DDBJ databases">
        <title>Genome sequence of extremly halophilic archaeon Halopelagius longus strain BC12-B1.</title>
        <authorList>
            <person name="Zhang X."/>
        </authorList>
    </citation>
    <scope>NUCLEOTIDE SEQUENCE [LARGE SCALE GENOMIC DNA]</scope>
    <source>
        <strain evidence="1 4">BC12-B1</strain>
    </source>
</reference>
<evidence type="ECO:0000313" key="4">
    <source>
        <dbReference type="Proteomes" id="UP000255421"/>
    </source>
</evidence>
<evidence type="ECO:0000313" key="1">
    <source>
        <dbReference type="EMBL" id="RDI69989.1"/>
    </source>
</evidence>
<dbReference type="Pfam" id="PF26515">
    <property type="entry name" value="Ig_halo_2"/>
    <property type="match status" value="1"/>
</dbReference>
<proteinExistence type="predicted"/>
<dbReference type="OrthoDB" id="183473at2157"/>
<reference evidence="2" key="2">
    <citation type="submission" date="2016-10" db="EMBL/GenBank/DDBJ databases">
        <authorList>
            <person name="de Groot N.N."/>
        </authorList>
    </citation>
    <scope>NUCLEOTIDE SEQUENCE [LARGE SCALE GENOMIC DNA]</scope>
    <source>
        <strain evidence="2">CGMCC 1.12397</strain>
    </source>
</reference>
<organism evidence="2 3">
    <name type="scientific">Halopelagius longus</name>
    <dbReference type="NCBI Taxonomy" id="1236180"/>
    <lineage>
        <taxon>Archaea</taxon>
        <taxon>Methanobacteriati</taxon>
        <taxon>Methanobacteriota</taxon>
        <taxon>Stenosarchaea group</taxon>
        <taxon>Halobacteria</taxon>
        <taxon>Halobacteriales</taxon>
        <taxon>Haloferacaceae</taxon>
    </lineage>
</organism>
<gene>
    <name evidence="1" type="ORF">DWB78_15255</name>
    <name evidence="2" type="ORF">SAMN05216278_3341</name>
</gene>
<dbReference type="RefSeq" id="WP_092538832.1">
    <property type="nucleotide sequence ID" value="NZ_FNKQ01000004.1"/>
</dbReference>
<reference evidence="3" key="1">
    <citation type="submission" date="2016-10" db="EMBL/GenBank/DDBJ databases">
        <authorList>
            <person name="Varghese N."/>
            <person name="Submissions S."/>
        </authorList>
    </citation>
    <scope>NUCLEOTIDE SEQUENCE [LARGE SCALE GENOMIC DNA]</scope>
    <source>
        <strain evidence="3">CGMCC 1.12397</strain>
    </source>
</reference>
<dbReference type="EMBL" id="FNKQ01000004">
    <property type="protein sequence ID" value="SDR02962.1"/>
    <property type="molecule type" value="Genomic_DNA"/>
</dbReference>
<accession>A0A1H1FPP1</accession>